<feature type="non-terminal residue" evidence="1">
    <location>
        <position position="1"/>
    </location>
</feature>
<dbReference type="AlphaFoldDB" id="A0A7J5XZA8"/>
<name>A0A7J5XZA8_DISMA</name>
<evidence type="ECO:0000313" key="2">
    <source>
        <dbReference type="Proteomes" id="UP000518266"/>
    </source>
</evidence>
<reference evidence="1 2" key="1">
    <citation type="submission" date="2020-03" db="EMBL/GenBank/DDBJ databases">
        <title>Dissostichus mawsoni Genome sequencing and assembly.</title>
        <authorList>
            <person name="Park H."/>
        </authorList>
    </citation>
    <scope>NUCLEOTIDE SEQUENCE [LARGE SCALE GENOMIC DNA]</scope>
    <source>
        <strain evidence="1">DM0001</strain>
        <tissue evidence="1">Muscle</tissue>
    </source>
</reference>
<organism evidence="1 2">
    <name type="scientific">Dissostichus mawsoni</name>
    <name type="common">Antarctic cod</name>
    <dbReference type="NCBI Taxonomy" id="36200"/>
    <lineage>
        <taxon>Eukaryota</taxon>
        <taxon>Metazoa</taxon>
        <taxon>Chordata</taxon>
        <taxon>Craniata</taxon>
        <taxon>Vertebrata</taxon>
        <taxon>Euteleostomi</taxon>
        <taxon>Actinopterygii</taxon>
        <taxon>Neopterygii</taxon>
        <taxon>Teleostei</taxon>
        <taxon>Neoteleostei</taxon>
        <taxon>Acanthomorphata</taxon>
        <taxon>Eupercaria</taxon>
        <taxon>Perciformes</taxon>
        <taxon>Notothenioidei</taxon>
        <taxon>Nototheniidae</taxon>
        <taxon>Dissostichus</taxon>
    </lineage>
</organism>
<sequence>MMKWWKTSAAPFSHALCLFKRSYPVELQMMSPGTEPPLCLYPPTGTLKMSERHTVAVVALSALILPPLVRSH</sequence>
<proteinExistence type="predicted"/>
<gene>
    <name evidence="1" type="ORF">F7725_024425</name>
</gene>
<evidence type="ECO:0000313" key="1">
    <source>
        <dbReference type="EMBL" id="KAF3842474.1"/>
    </source>
</evidence>
<comment type="caution">
    <text evidence="1">The sequence shown here is derived from an EMBL/GenBank/DDBJ whole genome shotgun (WGS) entry which is preliminary data.</text>
</comment>
<protein>
    <submittedName>
        <fullName evidence="1">Uncharacterized protein</fullName>
    </submittedName>
</protein>
<keyword evidence="2" id="KW-1185">Reference proteome</keyword>
<accession>A0A7J5XZA8</accession>
<dbReference type="Proteomes" id="UP000518266">
    <property type="component" value="Unassembled WGS sequence"/>
</dbReference>
<dbReference type="EMBL" id="JAAKFY010000019">
    <property type="protein sequence ID" value="KAF3842474.1"/>
    <property type="molecule type" value="Genomic_DNA"/>
</dbReference>